<accession>A0A150FWV1</accession>
<keyword evidence="4" id="KW-1185">Reference proteome</keyword>
<dbReference type="AlphaFoldDB" id="A0A150FWV1"/>
<sequence>MVLSEKVTYDSTTGALVQNSTWSYKPPAAACVPQRLDITILREAPLASGGPIGSKACGEPPLLLSAAALMALQRATQAARSQAAAQLPPAAKPPSAAVTAEAAEAAGAVDAPEAAKEQRIASDGGDSGISGGVSGFRPLLAPATVEAVRAACGPWSAAERLAAAWGPQHGGS</sequence>
<evidence type="ECO:0000313" key="4">
    <source>
        <dbReference type="Proteomes" id="UP000075714"/>
    </source>
</evidence>
<dbReference type="InterPro" id="IPR016208">
    <property type="entry name" value="Ald_Oxase/xanthine_DH-like"/>
</dbReference>
<evidence type="ECO:0008006" key="5">
    <source>
        <dbReference type="Google" id="ProtNLM"/>
    </source>
</evidence>
<evidence type="ECO:0000256" key="2">
    <source>
        <dbReference type="SAM" id="MobiDB-lite"/>
    </source>
</evidence>
<protein>
    <recommendedName>
        <fullName evidence="5">Aldehyde oxidase/xanthine dehydrogenase second molybdopterin binding domain-containing protein</fullName>
    </recommendedName>
</protein>
<organism evidence="3 4">
    <name type="scientific">Gonium pectorale</name>
    <name type="common">Green alga</name>
    <dbReference type="NCBI Taxonomy" id="33097"/>
    <lineage>
        <taxon>Eukaryota</taxon>
        <taxon>Viridiplantae</taxon>
        <taxon>Chlorophyta</taxon>
        <taxon>core chlorophytes</taxon>
        <taxon>Chlorophyceae</taxon>
        <taxon>CS clade</taxon>
        <taxon>Chlamydomonadales</taxon>
        <taxon>Volvocaceae</taxon>
        <taxon>Gonium</taxon>
    </lineage>
</organism>
<feature type="region of interest" description="Disordered" evidence="2">
    <location>
        <begin position="108"/>
        <end position="128"/>
    </location>
</feature>
<dbReference type="STRING" id="33097.A0A150FWV1"/>
<comment type="caution">
    <text evidence="3">The sequence shown here is derived from an EMBL/GenBank/DDBJ whole genome shotgun (WGS) entry which is preliminary data.</text>
</comment>
<gene>
    <name evidence="3" type="ORF">GPECTOR_416g270</name>
</gene>
<name>A0A150FWV1_GONPE</name>
<dbReference type="PANTHER" id="PTHR11908:SF132">
    <property type="entry name" value="ALDEHYDE OXIDASE 1-RELATED"/>
    <property type="match status" value="1"/>
</dbReference>
<evidence type="ECO:0000313" key="3">
    <source>
        <dbReference type="EMBL" id="KXZ41520.1"/>
    </source>
</evidence>
<dbReference type="InterPro" id="IPR037165">
    <property type="entry name" value="AldOxase/xan_DH_Mopterin-bd_sf"/>
</dbReference>
<dbReference type="Gene3D" id="3.30.365.10">
    <property type="entry name" value="Aldehyde oxidase/xanthine dehydrogenase, molybdopterin binding domain"/>
    <property type="match status" value="1"/>
</dbReference>
<proteinExistence type="predicted"/>
<evidence type="ECO:0000256" key="1">
    <source>
        <dbReference type="ARBA" id="ARBA00022505"/>
    </source>
</evidence>
<dbReference type="PANTHER" id="PTHR11908">
    <property type="entry name" value="XANTHINE DEHYDROGENASE"/>
    <property type="match status" value="1"/>
</dbReference>
<keyword evidence="1" id="KW-0500">Molybdenum</keyword>
<dbReference type="SUPFAM" id="SSF56003">
    <property type="entry name" value="Molybdenum cofactor-binding domain"/>
    <property type="match status" value="1"/>
</dbReference>
<dbReference type="GO" id="GO:0016491">
    <property type="term" value="F:oxidoreductase activity"/>
    <property type="evidence" value="ECO:0007669"/>
    <property type="project" value="InterPro"/>
</dbReference>
<dbReference type="Proteomes" id="UP000075714">
    <property type="component" value="Unassembled WGS sequence"/>
</dbReference>
<reference evidence="4" key="1">
    <citation type="journal article" date="2016" name="Nat. Commun.">
        <title>The Gonium pectorale genome demonstrates co-option of cell cycle regulation during the evolution of multicellularity.</title>
        <authorList>
            <person name="Hanschen E.R."/>
            <person name="Marriage T.N."/>
            <person name="Ferris P.J."/>
            <person name="Hamaji T."/>
            <person name="Toyoda A."/>
            <person name="Fujiyama A."/>
            <person name="Neme R."/>
            <person name="Noguchi H."/>
            <person name="Minakuchi Y."/>
            <person name="Suzuki M."/>
            <person name="Kawai-Toyooka H."/>
            <person name="Smith D.R."/>
            <person name="Sparks H."/>
            <person name="Anderson J."/>
            <person name="Bakaric R."/>
            <person name="Luria V."/>
            <person name="Karger A."/>
            <person name="Kirschner M.W."/>
            <person name="Durand P.M."/>
            <person name="Michod R.E."/>
            <person name="Nozaki H."/>
            <person name="Olson B.J."/>
        </authorList>
    </citation>
    <scope>NUCLEOTIDE SEQUENCE [LARGE SCALE GENOMIC DNA]</scope>
    <source>
        <strain evidence="4">NIES-2863</strain>
    </source>
</reference>
<dbReference type="GO" id="GO:0005506">
    <property type="term" value="F:iron ion binding"/>
    <property type="evidence" value="ECO:0007669"/>
    <property type="project" value="InterPro"/>
</dbReference>
<dbReference type="EMBL" id="LSYV01000413">
    <property type="protein sequence ID" value="KXZ41520.1"/>
    <property type="molecule type" value="Genomic_DNA"/>
</dbReference>